<keyword evidence="2" id="KW-1185">Reference proteome</keyword>
<reference evidence="1 2" key="1">
    <citation type="journal article" date="2018" name="Nat. Ecol. Evol.">
        <title>Shark genomes provide insights into elasmobranch evolution and the origin of vertebrates.</title>
        <authorList>
            <person name="Hara Y"/>
            <person name="Yamaguchi K"/>
            <person name="Onimaru K"/>
            <person name="Kadota M"/>
            <person name="Koyanagi M"/>
            <person name="Keeley SD"/>
            <person name="Tatsumi K"/>
            <person name="Tanaka K"/>
            <person name="Motone F"/>
            <person name="Kageyama Y"/>
            <person name="Nozu R"/>
            <person name="Adachi N"/>
            <person name="Nishimura O"/>
            <person name="Nakagawa R"/>
            <person name="Tanegashima C"/>
            <person name="Kiyatake I"/>
            <person name="Matsumoto R"/>
            <person name="Murakumo K"/>
            <person name="Nishida K"/>
            <person name="Terakita A"/>
            <person name="Kuratani S"/>
            <person name="Sato K"/>
            <person name="Hyodo S Kuraku.S."/>
        </authorList>
    </citation>
    <scope>NUCLEOTIDE SEQUENCE [LARGE SCALE GENOMIC DNA]</scope>
</reference>
<evidence type="ECO:0000313" key="2">
    <source>
        <dbReference type="Proteomes" id="UP000287033"/>
    </source>
</evidence>
<protein>
    <submittedName>
        <fullName evidence="1">Uncharacterized protein</fullName>
    </submittedName>
</protein>
<dbReference type="OrthoDB" id="8947436at2759"/>
<proteinExistence type="predicted"/>
<dbReference type="Proteomes" id="UP000287033">
    <property type="component" value="Unassembled WGS sequence"/>
</dbReference>
<sequence length="52" mass="5800">MRNLSAHLQWTTEADENFISLKQALTRAADLAVPGYKEPSFLDISEGLHTVN</sequence>
<comment type="caution">
    <text evidence="1">The sequence shown here is derived from an EMBL/GenBank/DDBJ whole genome shotgun (WGS) entry which is preliminary data.</text>
</comment>
<feature type="non-terminal residue" evidence="1">
    <location>
        <position position="52"/>
    </location>
</feature>
<organism evidence="1 2">
    <name type="scientific">Chiloscyllium punctatum</name>
    <name type="common">Brownbanded bambooshark</name>
    <name type="synonym">Hemiscyllium punctatum</name>
    <dbReference type="NCBI Taxonomy" id="137246"/>
    <lineage>
        <taxon>Eukaryota</taxon>
        <taxon>Metazoa</taxon>
        <taxon>Chordata</taxon>
        <taxon>Craniata</taxon>
        <taxon>Vertebrata</taxon>
        <taxon>Chondrichthyes</taxon>
        <taxon>Elasmobranchii</taxon>
        <taxon>Galeomorphii</taxon>
        <taxon>Galeoidea</taxon>
        <taxon>Orectolobiformes</taxon>
        <taxon>Hemiscylliidae</taxon>
        <taxon>Chiloscyllium</taxon>
    </lineage>
</organism>
<dbReference type="EMBL" id="BEZZ01213533">
    <property type="protein sequence ID" value="GCC47597.1"/>
    <property type="molecule type" value="Genomic_DNA"/>
</dbReference>
<gene>
    <name evidence="1" type="ORF">chiPu_0031580</name>
</gene>
<dbReference type="STRING" id="137246.A0A401TY76"/>
<dbReference type="AlphaFoldDB" id="A0A401TY76"/>
<name>A0A401TY76_CHIPU</name>
<accession>A0A401TY76</accession>
<evidence type="ECO:0000313" key="1">
    <source>
        <dbReference type="EMBL" id="GCC47597.1"/>
    </source>
</evidence>